<dbReference type="SUPFAM" id="SSF52540">
    <property type="entry name" value="P-loop containing nucleoside triphosphate hydrolases"/>
    <property type="match status" value="1"/>
</dbReference>
<keyword evidence="6 16" id="KW-0418">Kinase</keyword>
<evidence type="ECO:0000256" key="9">
    <source>
        <dbReference type="ARBA" id="ARBA00022975"/>
    </source>
</evidence>
<gene>
    <name evidence="19" type="ORF">RN001_016025</name>
</gene>
<feature type="region of interest" description="NMPbind" evidence="16">
    <location>
        <begin position="470"/>
        <end position="500"/>
    </location>
</feature>
<feature type="binding site" evidence="16">
    <location>
        <position position="612"/>
    </location>
    <ligand>
        <name>ATP</name>
        <dbReference type="ChEBI" id="CHEBI:30616"/>
    </ligand>
</feature>
<keyword evidence="3 16" id="KW-0808">Transferase</keyword>
<dbReference type="Pfam" id="PF00069">
    <property type="entry name" value="Pkinase"/>
    <property type="match status" value="1"/>
</dbReference>
<dbReference type="GO" id="GO:0004674">
    <property type="term" value="F:protein serine/threonine kinase activity"/>
    <property type="evidence" value="ECO:0007669"/>
    <property type="project" value="UniProtKB-KW"/>
</dbReference>
<dbReference type="PROSITE" id="PS50011">
    <property type="entry name" value="PROTEIN_KINASE_DOM"/>
    <property type="match status" value="1"/>
</dbReference>
<dbReference type="GO" id="GO:0005737">
    <property type="term" value="C:cytoplasm"/>
    <property type="evidence" value="ECO:0007669"/>
    <property type="project" value="UniProtKB-SubCell"/>
</dbReference>
<name>A0AAN7NYU7_9COLE</name>
<dbReference type="PROSITE" id="PS00108">
    <property type="entry name" value="PROTEIN_KINASE_ST"/>
    <property type="match status" value="1"/>
</dbReference>
<evidence type="ECO:0000256" key="11">
    <source>
        <dbReference type="ARBA" id="ARBA00023306"/>
    </source>
</evidence>
<dbReference type="NCBIfam" id="TIGR01359">
    <property type="entry name" value="UMP_CMP_kin_fam"/>
    <property type="match status" value="1"/>
</dbReference>
<dbReference type="EC" id="2.7.4.14" evidence="16"/>
<comment type="subunit">
    <text evidence="16">Monomer.</text>
</comment>
<comment type="catalytic activity">
    <reaction evidence="13">
        <text>L-threonyl-[protein] + ATP = O-phospho-L-threonyl-[protein] + ADP + H(+)</text>
        <dbReference type="Rhea" id="RHEA:46608"/>
        <dbReference type="Rhea" id="RHEA-COMP:11060"/>
        <dbReference type="Rhea" id="RHEA-COMP:11605"/>
        <dbReference type="ChEBI" id="CHEBI:15378"/>
        <dbReference type="ChEBI" id="CHEBI:30013"/>
        <dbReference type="ChEBI" id="CHEBI:30616"/>
        <dbReference type="ChEBI" id="CHEBI:61977"/>
        <dbReference type="ChEBI" id="CHEBI:456216"/>
        <dbReference type="EC" id="2.7.11.1"/>
    </reaction>
</comment>
<dbReference type="FunFam" id="3.40.50.300:FF:000315">
    <property type="entry name" value="Adenylate kinase 1"/>
    <property type="match status" value="1"/>
</dbReference>
<comment type="catalytic activity">
    <reaction evidence="15">
        <text>L-seryl-[protein] + ATP = O-phospho-L-seryl-[protein] + ADP + H(+)</text>
        <dbReference type="Rhea" id="RHEA:17989"/>
        <dbReference type="Rhea" id="RHEA-COMP:9863"/>
        <dbReference type="Rhea" id="RHEA-COMP:11604"/>
        <dbReference type="ChEBI" id="CHEBI:15378"/>
        <dbReference type="ChEBI" id="CHEBI:29999"/>
        <dbReference type="ChEBI" id="CHEBI:30616"/>
        <dbReference type="ChEBI" id="CHEBI:83421"/>
        <dbReference type="ChEBI" id="CHEBI:456216"/>
        <dbReference type="EC" id="2.7.11.1"/>
    </reaction>
</comment>
<sequence length="639" mass="72344">MVRKHSRSVSLGSGKLKLAMTTKEKLAAKPMPDRYFQQDISVKVRRALACRRSSAPSGVSPVSFSQKVSLSPLYKKDAGEKYIHQVFTSVFKIGQGCFGDVYQAKSKEDSNLYAIKVTNDTHSFIDKGEVVRLEKIPPHENCVRFYVAWQESYRLYIQMELCKTSLDKYLLVYHGIDERRSWEIFADIALGLQHLHKHELIHLDLKPANIMISTNGICKIGDFGLVVDLREVDASINKTPVFVTISEGDGRYVALEVLREKVYSKAADIFSLGLLMLETVSDVVLPNSGPDWVQIREGAVPLCYDQCNLSAGLRELIEKMLLKNYMLRPNIAEVLQTPHALEILNFRQLGQRFNIMATWDEDYSAYVLSHPNDIPGVQVGGPSPPRRAYPINYVHPLESSRAPLKEINFVDGSKTVVCTEERYFKGFMVLVSRIIRKMVPKVVFVLGGPGAGKGTQCQNIVKEYGFVHLSAGDLLREERQKSGSEYGDLIENHIREGKIVPVDITCSLLERAMQQSDKDKFLIDGFPRNEDNLEGWTRRVSKKVNLLFVLYFDCTVEICMERCLNRGAAGSGRSDDNMESLQKRFNTYISETKPIIDYYRGINLVRQIDATQSIDKVFEKVKSVFEELQAQGDVQNTSH</sequence>
<dbReference type="GO" id="GO:0051321">
    <property type="term" value="P:meiotic cell cycle"/>
    <property type="evidence" value="ECO:0007669"/>
    <property type="project" value="TreeGrafter"/>
</dbReference>
<feature type="binding site" evidence="16">
    <location>
        <position position="566"/>
    </location>
    <ligand>
        <name>ATP</name>
        <dbReference type="ChEBI" id="CHEBI:30616"/>
    </ligand>
</feature>
<comment type="domain">
    <text evidence="16">Consists of three domains, a large central CORE domain and two small peripheral domains, NMPbind and LID, which undergo movements during catalysis. The LID domain closes over the site of phosphoryl transfer upon ATP binding. Assembling and dissambling the active center during each catalytic cycle provides an effective means to prevent ATP hydrolysis.</text>
</comment>
<dbReference type="GO" id="GO:0005634">
    <property type="term" value="C:nucleus"/>
    <property type="evidence" value="ECO:0007669"/>
    <property type="project" value="UniProtKB-SubCell"/>
</dbReference>
<evidence type="ECO:0000256" key="7">
    <source>
        <dbReference type="ARBA" id="ARBA00022840"/>
    </source>
</evidence>
<feature type="binding site" evidence="16">
    <location>
        <position position="476"/>
    </location>
    <ligand>
        <name>a ribonucleoside 5'-phosphate</name>
        <dbReference type="ChEBI" id="CHEBI:58043"/>
    </ligand>
</feature>
<feature type="binding site" evidence="16">
    <location>
        <begin position="525"/>
        <end position="528"/>
    </location>
    <ligand>
        <name>a ribonucleoside 5'-phosphate</name>
        <dbReference type="ChEBI" id="CHEBI:58043"/>
    </ligand>
</feature>
<dbReference type="Proteomes" id="UP001353858">
    <property type="component" value="Unassembled WGS sequence"/>
</dbReference>
<evidence type="ECO:0000256" key="15">
    <source>
        <dbReference type="ARBA" id="ARBA00048679"/>
    </source>
</evidence>
<comment type="similarity">
    <text evidence="16">Belongs to the adenylate kinase family. UMP-CMP kinase subfamily.</text>
</comment>
<evidence type="ECO:0000256" key="14">
    <source>
        <dbReference type="ARBA" id="ARBA00048116"/>
    </source>
</evidence>
<dbReference type="InterPro" id="IPR008271">
    <property type="entry name" value="Ser/Thr_kinase_AS"/>
</dbReference>
<feature type="binding site" evidence="16">
    <location>
        <begin position="498"/>
        <end position="500"/>
    </location>
    <ligand>
        <name>a ribonucleoside 5'-phosphate</name>
        <dbReference type="ChEBI" id="CHEBI:58043"/>
    </ligand>
</feature>
<dbReference type="InterPro" id="IPR050339">
    <property type="entry name" value="CC_SR_Kinase"/>
</dbReference>
<keyword evidence="2" id="KW-0723">Serine/threonine-protein kinase</keyword>
<dbReference type="GO" id="GO:0006207">
    <property type="term" value="P:'de novo' pyrimidine nucleobase biosynthetic process"/>
    <property type="evidence" value="ECO:0007669"/>
    <property type="project" value="InterPro"/>
</dbReference>
<evidence type="ECO:0000313" key="20">
    <source>
        <dbReference type="Proteomes" id="UP001353858"/>
    </source>
</evidence>
<feature type="binding site" evidence="16">
    <location>
        <position position="532"/>
    </location>
    <ligand>
        <name>CMP</name>
        <dbReference type="ChEBI" id="CHEBI:60377"/>
    </ligand>
</feature>
<dbReference type="InterPro" id="IPR017441">
    <property type="entry name" value="Protein_kinase_ATP_BS"/>
</dbReference>
<feature type="binding site" evidence="16">
    <location>
        <begin position="450"/>
        <end position="455"/>
    </location>
    <ligand>
        <name>ATP</name>
        <dbReference type="ChEBI" id="CHEBI:30616"/>
    </ligand>
</feature>
<feature type="binding site" evidence="17">
    <location>
        <position position="116"/>
    </location>
    <ligand>
        <name>ATP</name>
        <dbReference type="ChEBI" id="CHEBI:30616"/>
    </ligand>
</feature>
<dbReference type="Gene3D" id="1.10.510.10">
    <property type="entry name" value="Transferase(Phosphotransferase) domain 1"/>
    <property type="match status" value="1"/>
</dbReference>
<dbReference type="InterPro" id="IPR006266">
    <property type="entry name" value="UMP_CMP_kinase"/>
</dbReference>
<proteinExistence type="inferred from homology"/>
<comment type="cofactor">
    <cofactor evidence="16">
        <name>Mg(2+)</name>
        <dbReference type="ChEBI" id="CHEBI:18420"/>
    </cofactor>
    <text evidence="16">Binds 1 Mg(2+) ion per monomer.</text>
</comment>
<dbReference type="GO" id="GO:0046872">
    <property type="term" value="F:metal ion binding"/>
    <property type="evidence" value="ECO:0007669"/>
    <property type="project" value="UniProtKB-KW"/>
</dbReference>
<evidence type="ECO:0000256" key="6">
    <source>
        <dbReference type="ARBA" id="ARBA00022777"/>
    </source>
</evidence>
<dbReference type="InterPro" id="IPR011009">
    <property type="entry name" value="Kinase-like_dom_sf"/>
</dbReference>
<dbReference type="Pfam" id="PF00406">
    <property type="entry name" value="ADK"/>
    <property type="match status" value="1"/>
</dbReference>
<evidence type="ECO:0000256" key="3">
    <source>
        <dbReference type="ARBA" id="ARBA00022679"/>
    </source>
</evidence>
<evidence type="ECO:0000256" key="10">
    <source>
        <dbReference type="ARBA" id="ARBA00023242"/>
    </source>
</evidence>
<dbReference type="InterPro" id="IPR000719">
    <property type="entry name" value="Prot_kinase_dom"/>
</dbReference>
<feature type="binding site" evidence="16">
    <location>
        <position position="584"/>
    </location>
    <ligand>
        <name>a ribonucleoside 5'-phosphate</name>
        <dbReference type="ChEBI" id="CHEBI:58043"/>
    </ligand>
</feature>
<evidence type="ECO:0000256" key="2">
    <source>
        <dbReference type="ARBA" id="ARBA00022527"/>
    </source>
</evidence>
<keyword evidence="10 16" id="KW-0539">Nucleus</keyword>
<dbReference type="Gene3D" id="3.40.50.300">
    <property type="entry name" value="P-loop containing nucleotide triphosphate hydrolases"/>
    <property type="match status" value="1"/>
</dbReference>
<accession>A0AAN7NYU7</accession>
<evidence type="ECO:0000256" key="4">
    <source>
        <dbReference type="ARBA" id="ARBA00022723"/>
    </source>
</evidence>
<dbReference type="GO" id="GO:0050145">
    <property type="term" value="F:nucleoside monophosphate kinase activity"/>
    <property type="evidence" value="ECO:0007669"/>
    <property type="project" value="UniProtKB-ARBA"/>
</dbReference>
<organism evidence="19 20">
    <name type="scientific">Aquatica leii</name>
    <dbReference type="NCBI Taxonomy" id="1421715"/>
    <lineage>
        <taxon>Eukaryota</taxon>
        <taxon>Metazoa</taxon>
        <taxon>Ecdysozoa</taxon>
        <taxon>Arthropoda</taxon>
        <taxon>Hexapoda</taxon>
        <taxon>Insecta</taxon>
        <taxon>Pterygota</taxon>
        <taxon>Neoptera</taxon>
        <taxon>Endopterygota</taxon>
        <taxon>Coleoptera</taxon>
        <taxon>Polyphaga</taxon>
        <taxon>Elateriformia</taxon>
        <taxon>Elateroidea</taxon>
        <taxon>Lampyridae</taxon>
        <taxon>Luciolinae</taxon>
        <taxon>Aquatica</taxon>
    </lineage>
</organism>
<dbReference type="PRINTS" id="PR00094">
    <property type="entry name" value="ADENYLTKNASE"/>
</dbReference>
<comment type="catalytic activity">
    <reaction evidence="14 16">
        <text>UMP + ATP = UDP + ADP</text>
        <dbReference type="Rhea" id="RHEA:24400"/>
        <dbReference type="ChEBI" id="CHEBI:30616"/>
        <dbReference type="ChEBI" id="CHEBI:57865"/>
        <dbReference type="ChEBI" id="CHEBI:58223"/>
        <dbReference type="ChEBI" id="CHEBI:456216"/>
        <dbReference type="EC" id="2.7.4.14"/>
    </reaction>
</comment>
<dbReference type="AlphaFoldDB" id="A0AAN7NYU7"/>
<dbReference type="GO" id="GO:0006221">
    <property type="term" value="P:pyrimidine nucleotide biosynthetic process"/>
    <property type="evidence" value="ECO:0007669"/>
    <property type="project" value="UniProtKB-UniRule"/>
</dbReference>
<comment type="catalytic activity">
    <reaction evidence="16">
        <text>dCMP + ATP = dCDP + ADP</text>
        <dbReference type="Rhea" id="RHEA:25094"/>
        <dbReference type="ChEBI" id="CHEBI:30616"/>
        <dbReference type="ChEBI" id="CHEBI:57566"/>
        <dbReference type="ChEBI" id="CHEBI:58593"/>
        <dbReference type="ChEBI" id="CHEBI:456216"/>
        <dbReference type="EC" id="2.7.4.14"/>
    </reaction>
</comment>
<comment type="similarity">
    <text evidence="12">Belongs to the protein kinase superfamily. Ser/Thr protein kinase family. GCN2 subfamily.</text>
</comment>
<reference evidence="20" key="1">
    <citation type="submission" date="2023-01" db="EMBL/GenBank/DDBJ databases">
        <title>Key to firefly adult light organ development and bioluminescence: homeobox transcription factors regulate luciferase expression and transportation to peroxisome.</title>
        <authorList>
            <person name="Fu X."/>
        </authorList>
    </citation>
    <scope>NUCLEOTIDE SEQUENCE [LARGE SCALE GENOMIC DNA]</scope>
</reference>
<evidence type="ECO:0000256" key="5">
    <source>
        <dbReference type="ARBA" id="ARBA00022741"/>
    </source>
</evidence>
<keyword evidence="1 16" id="KW-0963">Cytoplasm</keyword>
<evidence type="ECO:0000256" key="12">
    <source>
        <dbReference type="ARBA" id="ARBA00037982"/>
    </source>
</evidence>
<keyword evidence="9 16" id="KW-0665">Pyrimidine biosynthesis</keyword>
<comment type="caution">
    <text evidence="16">Lacks conserved residue(s) required for the propagation of feature annotation.</text>
</comment>
<dbReference type="PANTHER" id="PTHR11042:SF183">
    <property type="entry name" value="MEMBRANE-ASSOCIATED TYROSINE- AND THREONINE-SPECIFIC CDC2-INHIBITORY KINASE"/>
    <property type="match status" value="1"/>
</dbReference>
<dbReference type="HAMAP" id="MF_00235">
    <property type="entry name" value="Adenylate_kinase_Adk"/>
    <property type="match status" value="1"/>
</dbReference>
<evidence type="ECO:0000256" key="1">
    <source>
        <dbReference type="ARBA" id="ARBA00022490"/>
    </source>
</evidence>
<dbReference type="InterPro" id="IPR027417">
    <property type="entry name" value="P-loop_NTPase"/>
</dbReference>
<keyword evidence="7 16" id="KW-0067">ATP-binding</keyword>
<dbReference type="EMBL" id="JARPUR010000008">
    <property type="protein sequence ID" value="KAK4871901.1"/>
    <property type="molecule type" value="Genomic_DNA"/>
</dbReference>
<dbReference type="GO" id="GO:0110031">
    <property type="term" value="P:negative regulation of G2/MI transition of meiotic cell cycle"/>
    <property type="evidence" value="ECO:0007669"/>
    <property type="project" value="TreeGrafter"/>
</dbReference>
<comment type="caution">
    <text evidence="19">The sequence shown here is derived from an EMBL/GenBank/DDBJ whole genome shotgun (WGS) entry which is preliminary data.</text>
</comment>
<evidence type="ECO:0000256" key="16">
    <source>
        <dbReference type="HAMAP-Rule" id="MF_03172"/>
    </source>
</evidence>
<keyword evidence="5 16" id="KW-0547">Nucleotide-binding</keyword>
<keyword evidence="4" id="KW-0479">Metal-binding</keyword>
<protein>
    <recommendedName>
        <fullName evidence="16">UMP-CMP kinase</fullName>
        <ecNumber evidence="16">2.7.4.14</ecNumber>
    </recommendedName>
    <alternativeName>
        <fullName evidence="16">Deoxycytidylate kinase</fullName>
        <shortName evidence="16">CK</shortName>
        <shortName evidence="16">dCMP kinase</shortName>
    </alternativeName>
    <alternativeName>
        <fullName evidence="16">Uridine monophosphate/cytidine monophosphate kinase</fullName>
        <shortName evidence="16">UMP/CMP kinase</shortName>
        <shortName evidence="16">UMP/CMPK</shortName>
    </alternativeName>
</protein>
<dbReference type="Gene3D" id="3.30.200.20">
    <property type="entry name" value="Phosphorylase Kinase, domain 1"/>
    <property type="match status" value="1"/>
</dbReference>
<dbReference type="InterPro" id="IPR033690">
    <property type="entry name" value="Adenylat_kinase_CS"/>
</dbReference>
<keyword evidence="20" id="KW-1185">Reference proteome</keyword>
<dbReference type="HAMAP" id="MF_03172">
    <property type="entry name" value="Adenylate_kinase_UMP_CMP_kin"/>
    <property type="match status" value="1"/>
</dbReference>
<keyword evidence="11" id="KW-0131">Cell cycle</keyword>
<comment type="subcellular location">
    <subcellularLocation>
        <location evidence="16">Cytoplasm</location>
    </subcellularLocation>
    <subcellularLocation>
        <location evidence="16">Nucleus</location>
    </subcellularLocation>
</comment>
<evidence type="ECO:0000259" key="18">
    <source>
        <dbReference type="PROSITE" id="PS50011"/>
    </source>
</evidence>
<evidence type="ECO:0000256" key="13">
    <source>
        <dbReference type="ARBA" id="ARBA00047899"/>
    </source>
</evidence>
<evidence type="ECO:0000313" key="19">
    <source>
        <dbReference type="EMBL" id="KAK4871901.1"/>
    </source>
</evidence>
<keyword evidence="8" id="KW-0460">Magnesium</keyword>
<evidence type="ECO:0000256" key="17">
    <source>
        <dbReference type="PROSITE-ProRule" id="PRU10141"/>
    </source>
</evidence>
<comment type="function">
    <text evidence="16">Catalyzes the phosphorylation of pyrimidine nucleoside monophosphates at the expense of ATP. Plays an important role in de novo pyrimidine nucleotide biosynthesis. Has preference for UMP and CMP as phosphate acceptors.</text>
</comment>
<dbReference type="SUPFAM" id="SSF56112">
    <property type="entry name" value="Protein kinase-like (PK-like)"/>
    <property type="match status" value="1"/>
</dbReference>
<dbReference type="InterPro" id="IPR000850">
    <property type="entry name" value="Adenylat/UMP-CMP_kin"/>
</dbReference>
<dbReference type="PROSITE" id="PS00113">
    <property type="entry name" value="ADENYLATE_KINASE"/>
    <property type="match status" value="1"/>
</dbReference>
<evidence type="ECO:0000256" key="8">
    <source>
        <dbReference type="ARBA" id="ARBA00022842"/>
    </source>
</evidence>
<feature type="domain" description="Protein kinase" evidence="18">
    <location>
        <begin position="87"/>
        <end position="342"/>
    </location>
</feature>
<dbReference type="CDD" id="cd01428">
    <property type="entry name" value="ADK"/>
    <property type="match status" value="1"/>
</dbReference>
<dbReference type="PROSITE" id="PS00107">
    <property type="entry name" value="PROTEIN_KINASE_ATP"/>
    <property type="match status" value="1"/>
</dbReference>
<feature type="binding site" evidence="16">
    <location>
        <position position="573"/>
    </location>
    <ligand>
        <name>a ribonucleoside 5'-phosphate</name>
        <dbReference type="ChEBI" id="CHEBI:58043"/>
    </ligand>
</feature>
<dbReference type="GO" id="GO:0005524">
    <property type="term" value="F:ATP binding"/>
    <property type="evidence" value="ECO:0007669"/>
    <property type="project" value="UniProtKB-UniRule"/>
</dbReference>
<dbReference type="SMART" id="SM00220">
    <property type="entry name" value="S_TKc"/>
    <property type="match status" value="1"/>
</dbReference>
<dbReference type="PANTHER" id="PTHR11042">
    <property type="entry name" value="EUKARYOTIC TRANSLATION INITIATION FACTOR 2-ALPHA KINASE EIF2-ALPHA KINASE -RELATED"/>
    <property type="match status" value="1"/>
</dbReference>
<comment type="catalytic activity">
    <reaction evidence="16">
        <text>CMP + ATP = CDP + ADP</text>
        <dbReference type="Rhea" id="RHEA:11600"/>
        <dbReference type="ChEBI" id="CHEBI:30616"/>
        <dbReference type="ChEBI" id="CHEBI:58069"/>
        <dbReference type="ChEBI" id="CHEBI:60377"/>
        <dbReference type="ChEBI" id="CHEBI:456216"/>
        <dbReference type="EC" id="2.7.4.14"/>
    </reaction>
</comment>